<dbReference type="CDD" id="cd11325">
    <property type="entry name" value="AmyAc_GTHase"/>
    <property type="match status" value="1"/>
</dbReference>
<feature type="site" description="Transition state stabilizer" evidence="16">
    <location>
        <position position="383"/>
    </location>
</feature>
<dbReference type="InterPro" id="IPR044901">
    <property type="entry name" value="Trehalose_TreZ_E-set_sf"/>
</dbReference>
<evidence type="ECO:0000256" key="13">
    <source>
        <dbReference type="NCBIfam" id="TIGR02402"/>
    </source>
</evidence>
<dbReference type="RefSeq" id="WP_123687857.1">
    <property type="nucleotide sequence ID" value="NZ_AP019700.1"/>
</dbReference>
<dbReference type="Gene3D" id="3.20.20.80">
    <property type="entry name" value="Glycosidases"/>
    <property type="match status" value="1"/>
</dbReference>
<dbReference type="GO" id="GO:0033942">
    <property type="term" value="F:4-alpha-D-(1-&gt;4)-alpha-D-glucanotrehalose trehalohydrolase activity"/>
    <property type="evidence" value="ECO:0007669"/>
    <property type="project" value="UniProtKB-EC"/>
</dbReference>
<sequence>MNGRFASALSFGARPLDAERTQFRLWAPAQEAVSVVVEGQPALAMTPEPDGWFSVEAPCGAGARYRYLLADGADVPDPASRFQPDDVFGASQVVDPAAYPWRHDGWTGRPWHEAVVYELHVGACGGFAGVAAMLPGLAELGITAIELMPVNDFPGTRNWGYDGVLPYAPDAAYGTPDELKALIDAAHGLGLMVLLDVVYNHFGPDGNFLGQYAPPFFHADGSTAWGQALDFQQPAVRRFFTENAIYWLMEYRFDGLRFDAAQAIGEPGWLDETAAAVRRAVEPGRHVHLVLEHDENEASHLSHGFDAQWNDDAHHVLHAMLTGEDQGYYSDYADDGARRLARCLREGFAYQGEPSAYRDGRRRGSVSADLGPTAFVLFLQNHDQTGNRAFGDRLTSLARPEALEAAIALQLLAPQIPMLFMGEEDASTTPFLYFTDHRAPLDEAVREGRRREFARFPAFADPAQRQRIPDPNAEATFRASIPQPDPERGPARRQLYRRLLALRQAEIVPRLERARALDADAVGHAAVVARWRMGDGAVLTLATNLGPSAVEIAPLRGRPLLAATAAGRLDPCTTLAFLDGVQ</sequence>
<evidence type="ECO:0000256" key="6">
    <source>
        <dbReference type="ARBA" id="ARBA00022490"/>
    </source>
</evidence>
<dbReference type="EMBL" id="RJKX01000011">
    <property type="protein sequence ID" value="ROQ01054.1"/>
    <property type="molecule type" value="Genomic_DNA"/>
</dbReference>
<dbReference type="InterPro" id="IPR012768">
    <property type="entry name" value="Trehalose_TreZ"/>
</dbReference>
<evidence type="ECO:0000256" key="2">
    <source>
        <dbReference type="ARBA" id="ARBA00005199"/>
    </source>
</evidence>
<keyword evidence="19" id="KW-1185">Reference proteome</keyword>
<dbReference type="Gene3D" id="2.60.40.10">
    <property type="entry name" value="Immunoglobulins"/>
    <property type="match status" value="1"/>
</dbReference>
<dbReference type="SMART" id="SM00642">
    <property type="entry name" value="Aamy"/>
    <property type="match status" value="1"/>
</dbReference>
<dbReference type="InterPro" id="IPR006047">
    <property type="entry name" value="GH13_cat_dom"/>
</dbReference>
<evidence type="ECO:0000313" key="19">
    <source>
        <dbReference type="Proteomes" id="UP000278222"/>
    </source>
</evidence>
<dbReference type="Gene3D" id="1.10.10.760">
    <property type="entry name" value="E-set domains of sugar-utilizing enzymes"/>
    <property type="match status" value="1"/>
</dbReference>
<evidence type="ECO:0000256" key="8">
    <source>
        <dbReference type="ARBA" id="ARBA00023277"/>
    </source>
</evidence>
<dbReference type="GO" id="GO:0005737">
    <property type="term" value="C:cytoplasm"/>
    <property type="evidence" value="ECO:0007669"/>
    <property type="project" value="UniProtKB-SubCell"/>
</dbReference>
<evidence type="ECO:0000256" key="12">
    <source>
        <dbReference type="ARBA" id="ARBA00034013"/>
    </source>
</evidence>
<dbReference type="AlphaFoldDB" id="A0A3N1M0P0"/>
<gene>
    <name evidence="18" type="ORF">EDC65_0226</name>
</gene>
<organism evidence="18 19">
    <name type="scientific">Stella humosa</name>
    <dbReference type="NCBI Taxonomy" id="94"/>
    <lineage>
        <taxon>Bacteria</taxon>
        <taxon>Pseudomonadati</taxon>
        <taxon>Pseudomonadota</taxon>
        <taxon>Alphaproteobacteria</taxon>
        <taxon>Rhodospirillales</taxon>
        <taxon>Stellaceae</taxon>
        <taxon>Stella</taxon>
    </lineage>
</organism>
<evidence type="ECO:0000259" key="17">
    <source>
        <dbReference type="SMART" id="SM00642"/>
    </source>
</evidence>
<dbReference type="InterPro" id="IPR017853">
    <property type="entry name" value="GH"/>
</dbReference>
<keyword evidence="8" id="KW-0119">Carbohydrate metabolism</keyword>
<feature type="active site" description="Proton donor" evidence="15">
    <location>
        <position position="292"/>
    </location>
</feature>
<evidence type="ECO:0000256" key="1">
    <source>
        <dbReference type="ARBA" id="ARBA00004496"/>
    </source>
</evidence>
<evidence type="ECO:0000313" key="18">
    <source>
        <dbReference type="EMBL" id="ROQ01054.1"/>
    </source>
</evidence>
<keyword evidence="7 14" id="KW-0378">Hydrolase</keyword>
<feature type="active site" description="Nucleophile" evidence="15">
    <location>
        <position position="259"/>
    </location>
</feature>
<evidence type="ECO:0000256" key="4">
    <source>
        <dbReference type="ARBA" id="ARBA00012268"/>
    </source>
</evidence>
<dbReference type="SUPFAM" id="SSF51445">
    <property type="entry name" value="(Trans)glycosidases"/>
    <property type="match status" value="1"/>
</dbReference>
<evidence type="ECO:0000256" key="16">
    <source>
        <dbReference type="PIRSR" id="PIRSR006337-3"/>
    </source>
</evidence>
<evidence type="ECO:0000256" key="11">
    <source>
        <dbReference type="ARBA" id="ARBA00033284"/>
    </source>
</evidence>
<keyword evidence="9 14" id="KW-0326">Glycosidase</keyword>
<evidence type="ECO:0000256" key="15">
    <source>
        <dbReference type="PIRSR" id="PIRSR006337-1"/>
    </source>
</evidence>
<dbReference type="InterPro" id="IPR014756">
    <property type="entry name" value="Ig_E-set"/>
</dbReference>
<dbReference type="UniPathway" id="UPA00299"/>
<comment type="subcellular location">
    <subcellularLocation>
        <location evidence="1 15">Cytoplasm</location>
    </subcellularLocation>
</comment>
<dbReference type="CDD" id="cd02853">
    <property type="entry name" value="E_set_MTHase_like_N"/>
    <property type="match status" value="1"/>
</dbReference>
<dbReference type="Pfam" id="PF00128">
    <property type="entry name" value="Alpha-amylase"/>
    <property type="match status" value="1"/>
</dbReference>
<dbReference type="Pfam" id="PF11941">
    <property type="entry name" value="DUF3459"/>
    <property type="match status" value="1"/>
</dbReference>
<evidence type="ECO:0000256" key="10">
    <source>
        <dbReference type="ARBA" id="ARBA00032057"/>
    </source>
</evidence>
<comment type="caution">
    <text evidence="18">The sequence shown here is derived from an EMBL/GenBank/DDBJ whole genome shotgun (WGS) entry which is preliminary data.</text>
</comment>
<proteinExistence type="inferred from homology"/>
<dbReference type="NCBIfam" id="TIGR02402">
    <property type="entry name" value="trehalose_TreZ"/>
    <property type="match status" value="1"/>
</dbReference>
<keyword evidence="6" id="KW-0963">Cytoplasm</keyword>
<comment type="similarity">
    <text evidence="3 14">Belongs to the glycosyl hydrolase 13 family.</text>
</comment>
<evidence type="ECO:0000256" key="7">
    <source>
        <dbReference type="ARBA" id="ARBA00022801"/>
    </source>
</evidence>
<dbReference type="PANTHER" id="PTHR43651:SF11">
    <property type="entry name" value="MALTO-OLIGOSYLTREHALOSE TREHALOHYDROLASE"/>
    <property type="match status" value="1"/>
</dbReference>
<protein>
    <recommendedName>
        <fullName evidence="5 13">Malto-oligosyltrehalose trehalohydrolase</fullName>
        <shortName evidence="14">MTHase</shortName>
        <ecNumber evidence="4 13">3.2.1.141</ecNumber>
    </recommendedName>
    <alternativeName>
        <fullName evidence="11 14">4-alpha-D-((1-&gt;4)-alpha-D-glucano)trehalose trehalohydrolase</fullName>
    </alternativeName>
    <alternativeName>
        <fullName evidence="10 14">Maltooligosyl trehalose trehalohydrolase</fullName>
    </alternativeName>
</protein>
<dbReference type="InterPro" id="IPR013783">
    <property type="entry name" value="Ig-like_fold"/>
</dbReference>
<feature type="domain" description="Glycosyl hydrolase family 13 catalytic" evidence="17">
    <location>
        <begin position="113"/>
        <end position="455"/>
    </location>
</feature>
<reference evidence="18 19" key="1">
    <citation type="submission" date="2018-11" db="EMBL/GenBank/DDBJ databases">
        <title>Genomic Encyclopedia of Type Strains, Phase IV (KMG-IV): sequencing the most valuable type-strain genomes for metagenomic binning, comparative biology and taxonomic classification.</title>
        <authorList>
            <person name="Goeker M."/>
        </authorList>
    </citation>
    <scope>NUCLEOTIDE SEQUENCE [LARGE SCALE GENOMIC DNA]</scope>
    <source>
        <strain evidence="18 19">DSM 5900</strain>
    </source>
</reference>
<dbReference type="InterPro" id="IPR022567">
    <property type="entry name" value="DUF3459"/>
</dbReference>
<dbReference type="OrthoDB" id="9800174at2"/>
<comment type="catalytic activity">
    <reaction evidence="12 14">
        <text>hydrolysis of (1-&gt;4)-alpha-D-glucosidic linkage in 4-alpha-D-[(1-&gt;4)-alpha-D-glucanosyl]n trehalose to yield trehalose and (1-&gt;4)-alpha-D-glucan.</text>
        <dbReference type="EC" id="3.2.1.141"/>
    </reaction>
</comment>
<accession>A0A3N1M0P0</accession>
<dbReference type="EC" id="3.2.1.141" evidence="4 13"/>
<evidence type="ECO:0000256" key="5">
    <source>
        <dbReference type="ARBA" id="ARBA00015938"/>
    </source>
</evidence>
<name>A0A3N1M0P0_9PROT</name>
<dbReference type="PANTHER" id="PTHR43651">
    <property type="entry name" value="1,4-ALPHA-GLUCAN-BRANCHING ENZYME"/>
    <property type="match status" value="1"/>
</dbReference>
<evidence type="ECO:0000256" key="3">
    <source>
        <dbReference type="ARBA" id="ARBA00008061"/>
    </source>
</evidence>
<dbReference type="SUPFAM" id="SSF81296">
    <property type="entry name" value="E set domains"/>
    <property type="match status" value="1"/>
</dbReference>
<dbReference type="GO" id="GO:0005992">
    <property type="term" value="P:trehalose biosynthetic process"/>
    <property type="evidence" value="ECO:0007669"/>
    <property type="project" value="UniProtKB-UniRule"/>
</dbReference>
<comment type="pathway">
    <text evidence="2 14">Glycan biosynthesis; trehalose biosynthesis.</text>
</comment>
<evidence type="ECO:0000256" key="14">
    <source>
        <dbReference type="PIRNR" id="PIRNR006337"/>
    </source>
</evidence>
<dbReference type="PIRSF" id="PIRSF006337">
    <property type="entry name" value="Trehalose_TreZ"/>
    <property type="match status" value="1"/>
</dbReference>
<evidence type="ECO:0000256" key="9">
    <source>
        <dbReference type="ARBA" id="ARBA00023295"/>
    </source>
</evidence>
<dbReference type="Proteomes" id="UP000278222">
    <property type="component" value="Unassembled WGS sequence"/>
</dbReference>